<dbReference type="AlphaFoldDB" id="A0AA37MUF9"/>
<name>A0AA37MUF9_9BURK</name>
<protein>
    <submittedName>
        <fullName evidence="1">Uncharacterized protein</fullName>
    </submittedName>
</protein>
<dbReference type="RefSeq" id="WP_238216575.1">
    <property type="nucleotide sequence ID" value="NZ_BPUS01000022.1"/>
</dbReference>
<dbReference type="EMBL" id="BPUS01000022">
    <property type="protein sequence ID" value="GJH29322.1"/>
    <property type="molecule type" value="Genomic_DNA"/>
</dbReference>
<organism evidence="1 2">
    <name type="scientific">Caballeronia novacaledonica</name>
    <dbReference type="NCBI Taxonomy" id="1544861"/>
    <lineage>
        <taxon>Bacteria</taxon>
        <taxon>Pseudomonadati</taxon>
        <taxon>Pseudomonadota</taxon>
        <taxon>Betaproteobacteria</taxon>
        <taxon>Burkholderiales</taxon>
        <taxon>Burkholderiaceae</taxon>
        <taxon>Caballeronia</taxon>
    </lineage>
</organism>
<accession>A0AA37MUF9</accession>
<proteinExistence type="predicted"/>
<reference evidence="1" key="1">
    <citation type="submission" date="2022-09" db="EMBL/GenBank/DDBJ databases">
        <title>Isolation and characterization of 3-chlorobenzoate degrading bacteria from soils in Shizuoka.</title>
        <authorList>
            <person name="Ifat A."/>
            <person name="Ogawa N."/>
            <person name="Kimbara K."/>
            <person name="Moriuchi R."/>
            <person name="Dohra H."/>
            <person name="Shintani M."/>
        </authorList>
    </citation>
    <scope>NUCLEOTIDE SEQUENCE</scope>
    <source>
        <strain evidence="1">19CS4-2</strain>
    </source>
</reference>
<comment type="caution">
    <text evidence="1">The sequence shown here is derived from an EMBL/GenBank/DDBJ whole genome shotgun (WGS) entry which is preliminary data.</text>
</comment>
<evidence type="ECO:0000313" key="2">
    <source>
        <dbReference type="Proteomes" id="UP001055111"/>
    </source>
</evidence>
<evidence type="ECO:0000313" key="1">
    <source>
        <dbReference type="EMBL" id="GJH29322.1"/>
    </source>
</evidence>
<dbReference type="Proteomes" id="UP001055111">
    <property type="component" value="Unassembled WGS sequence"/>
</dbReference>
<gene>
    <name evidence="1" type="ORF">CBA19CS42_32420</name>
</gene>
<sequence length="304" mass="33723">MGDDKRRKEIMPPLAGMPISRDPMALADLYNAGLGKNWSTQKEAVAAMARFSPKVTREALNRAIGVSKLPNEVLRLFEVAGIWPHTARVLVQLSRKYGATVLEERAKVIDATGKTWSEIIALLDGREAVPPKRAARYPSPLALAAEYKQGLTDGRWTSINSAVDMCKEWERRTVARAIAISNLPPEVLELFVYRPLTFSTGATLLRIQKAMGAEELARRAAEMLKAPRRRSTDEIVASLLRARSNAGPNMTVRMDGTDMVIVFKVPVDDPEELLFTAEEMGPVIEMAIMTLRARRKSGKLKTLN</sequence>
<dbReference type="Gene3D" id="1.10.10.2830">
    <property type="match status" value="1"/>
</dbReference>